<keyword evidence="5" id="KW-0732">Signal</keyword>
<feature type="non-terminal residue" evidence="6">
    <location>
        <position position="127"/>
    </location>
</feature>
<dbReference type="InterPro" id="IPR050468">
    <property type="entry name" value="Cuticle_Struct_Prot"/>
</dbReference>
<proteinExistence type="predicted"/>
<reference evidence="6 7" key="1">
    <citation type="submission" date="2013-11" db="EMBL/GenBank/DDBJ databases">
        <title>Genome sequencing of Stegodyphus mimosarum.</title>
        <authorList>
            <person name="Bechsgaard J."/>
        </authorList>
    </citation>
    <scope>NUCLEOTIDE SEQUENCE [LARGE SCALE GENOMIC DNA]</scope>
</reference>
<dbReference type="GO" id="GO:0062129">
    <property type="term" value="C:chitin-based extracellular matrix"/>
    <property type="evidence" value="ECO:0007669"/>
    <property type="project" value="TreeGrafter"/>
</dbReference>
<gene>
    <name evidence="6" type="ORF">X975_04659</name>
</gene>
<evidence type="ECO:0000256" key="4">
    <source>
        <dbReference type="SAM" id="MobiDB-lite"/>
    </source>
</evidence>
<feature type="region of interest" description="Disordered" evidence="4">
    <location>
        <begin position="48"/>
        <end position="70"/>
    </location>
</feature>
<sequence length="127" mass="13695">MATCFGFALFVTVLIALASSSPIPAQVSQLLSEQDVLEPPRPYEFGYEFGDGNGMTQHRRESANGNGLVQGSYGYTDQNGVYRNVEYKADSEGYRAIVRSNEPGLSNQNAADATFIVESPPPGIIAQ</sequence>
<dbReference type="InterPro" id="IPR031311">
    <property type="entry name" value="CHIT_BIND_RR_consensus"/>
</dbReference>
<dbReference type="OrthoDB" id="6515429at2759"/>
<accession>A0A087USR0</accession>
<comment type="function">
    <text evidence="1">Component of the rigid cuticle of the spider.</text>
</comment>
<dbReference type="OMA" id="HTIQEQP"/>
<dbReference type="AlphaFoldDB" id="A0A087USR0"/>
<dbReference type="Proteomes" id="UP000054359">
    <property type="component" value="Unassembled WGS sequence"/>
</dbReference>
<evidence type="ECO:0000256" key="5">
    <source>
        <dbReference type="SAM" id="SignalP"/>
    </source>
</evidence>
<dbReference type="PROSITE" id="PS00233">
    <property type="entry name" value="CHIT_BIND_RR_1"/>
    <property type="match status" value="1"/>
</dbReference>
<protein>
    <submittedName>
        <fullName evidence="6">Cuticle protein 16.8</fullName>
    </submittedName>
</protein>
<dbReference type="InterPro" id="IPR000618">
    <property type="entry name" value="Insect_cuticle"/>
</dbReference>
<dbReference type="PRINTS" id="PR00947">
    <property type="entry name" value="CUTICLE"/>
</dbReference>
<evidence type="ECO:0000256" key="2">
    <source>
        <dbReference type="ARBA" id="ARBA00022460"/>
    </source>
</evidence>
<evidence type="ECO:0000256" key="3">
    <source>
        <dbReference type="PROSITE-ProRule" id="PRU00497"/>
    </source>
</evidence>
<keyword evidence="2 3" id="KW-0193">Cuticle</keyword>
<dbReference type="EMBL" id="KK121402">
    <property type="protein sequence ID" value="KFM80399.1"/>
    <property type="molecule type" value="Genomic_DNA"/>
</dbReference>
<evidence type="ECO:0000313" key="6">
    <source>
        <dbReference type="EMBL" id="KFM80399.1"/>
    </source>
</evidence>
<dbReference type="Pfam" id="PF00379">
    <property type="entry name" value="Chitin_bind_4"/>
    <property type="match status" value="1"/>
</dbReference>
<evidence type="ECO:0000313" key="7">
    <source>
        <dbReference type="Proteomes" id="UP000054359"/>
    </source>
</evidence>
<organism evidence="6 7">
    <name type="scientific">Stegodyphus mimosarum</name>
    <name type="common">African social velvet spider</name>
    <dbReference type="NCBI Taxonomy" id="407821"/>
    <lineage>
        <taxon>Eukaryota</taxon>
        <taxon>Metazoa</taxon>
        <taxon>Ecdysozoa</taxon>
        <taxon>Arthropoda</taxon>
        <taxon>Chelicerata</taxon>
        <taxon>Arachnida</taxon>
        <taxon>Araneae</taxon>
        <taxon>Araneomorphae</taxon>
        <taxon>Entelegynae</taxon>
        <taxon>Eresoidea</taxon>
        <taxon>Eresidae</taxon>
        <taxon>Stegodyphus</taxon>
    </lineage>
</organism>
<feature type="chain" id="PRO_5001830951" evidence="5">
    <location>
        <begin position="21"/>
        <end position="127"/>
    </location>
</feature>
<dbReference type="GO" id="GO:0008010">
    <property type="term" value="F:structural constituent of chitin-based larval cuticle"/>
    <property type="evidence" value="ECO:0007669"/>
    <property type="project" value="TreeGrafter"/>
</dbReference>
<name>A0A087USR0_STEMI</name>
<dbReference type="PROSITE" id="PS51155">
    <property type="entry name" value="CHIT_BIND_RR_2"/>
    <property type="match status" value="1"/>
</dbReference>
<evidence type="ECO:0000256" key="1">
    <source>
        <dbReference type="ARBA" id="ARBA00002980"/>
    </source>
</evidence>
<feature type="signal peptide" evidence="5">
    <location>
        <begin position="1"/>
        <end position="20"/>
    </location>
</feature>
<keyword evidence="7" id="KW-1185">Reference proteome</keyword>
<dbReference type="PANTHER" id="PTHR10380">
    <property type="entry name" value="CUTICLE PROTEIN"/>
    <property type="match status" value="1"/>
</dbReference>
<dbReference type="PANTHER" id="PTHR10380:SF235">
    <property type="entry name" value="CUTICULAR PROTEIN 73D, ISOFORM B"/>
    <property type="match status" value="1"/>
</dbReference>